<evidence type="ECO:0000313" key="2">
    <source>
        <dbReference type="EMBL" id="JAH10684.1"/>
    </source>
</evidence>
<sequence>MPAVFTGEVLCRIIYVLPNTFFLCLIQSILVGITCEFPYTMYSLLPH</sequence>
<feature type="transmembrane region" description="Helical" evidence="1">
    <location>
        <begin position="20"/>
        <end position="39"/>
    </location>
</feature>
<protein>
    <submittedName>
        <fullName evidence="2">Uncharacterized protein</fullName>
    </submittedName>
</protein>
<reference evidence="2" key="1">
    <citation type="submission" date="2014-11" db="EMBL/GenBank/DDBJ databases">
        <authorList>
            <person name="Amaro Gonzalez C."/>
        </authorList>
    </citation>
    <scope>NUCLEOTIDE SEQUENCE</scope>
</reference>
<dbReference type="AlphaFoldDB" id="A0A0E9Q1P3"/>
<evidence type="ECO:0000256" key="1">
    <source>
        <dbReference type="SAM" id="Phobius"/>
    </source>
</evidence>
<keyword evidence="1" id="KW-1133">Transmembrane helix</keyword>
<keyword evidence="1" id="KW-0472">Membrane</keyword>
<organism evidence="2">
    <name type="scientific">Anguilla anguilla</name>
    <name type="common">European freshwater eel</name>
    <name type="synonym">Muraena anguilla</name>
    <dbReference type="NCBI Taxonomy" id="7936"/>
    <lineage>
        <taxon>Eukaryota</taxon>
        <taxon>Metazoa</taxon>
        <taxon>Chordata</taxon>
        <taxon>Craniata</taxon>
        <taxon>Vertebrata</taxon>
        <taxon>Euteleostomi</taxon>
        <taxon>Actinopterygii</taxon>
        <taxon>Neopterygii</taxon>
        <taxon>Teleostei</taxon>
        <taxon>Anguilliformes</taxon>
        <taxon>Anguillidae</taxon>
        <taxon>Anguilla</taxon>
    </lineage>
</organism>
<accession>A0A0E9Q1P3</accession>
<keyword evidence="1" id="KW-0812">Transmembrane</keyword>
<dbReference type="EMBL" id="GBXM01097893">
    <property type="protein sequence ID" value="JAH10684.1"/>
    <property type="molecule type" value="Transcribed_RNA"/>
</dbReference>
<name>A0A0E9Q1P3_ANGAN</name>
<proteinExistence type="predicted"/>
<reference evidence="2" key="2">
    <citation type="journal article" date="2015" name="Fish Shellfish Immunol.">
        <title>Early steps in the European eel (Anguilla anguilla)-Vibrio vulnificus interaction in the gills: Role of the RtxA13 toxin.</title>
        <authorList>
            <person name="Callol A."/>
            <person name="Pajuelo D."/>
            <person name="Ebbesson L."/>
            <person name="Teles M."/>
            <person name="MacKenzie S."/>
            <person name="Amaro C."/>
        </authorList>
    </citation>
    <scope>NUCLEOTIDE SEQUENCE</scope>
</reference>